<organism evidence="1 2">
    <name type="scientific">Cryomyces antarcticus</name>
    <dbReference type="NCBI Taxonomy" id="329879"/>
    <lineage>
        <taxon>Eukaryota</taxon>
        <taxon>Fungi</taxon>
        <taxon>Dikarya</taxon>
        <taxon>Ascomycota</taxon>
        <taxon>Pezizomycotina</taxon>
        <taxon>Dothideomycetes</taxon>
        <taxon>Dothideomycetes incertae sedis</taxon>
        <taxon>Cryomyces</taxon>
    </lineage>
</organism>
<name>A0ABR0M3P3_9PEZI</name>
<accession>A0ABR0M3P3</accession>
<comment type="caution">
    <text evidence="1">The sequence shown here is derived from an EMBL/GenBank/DDBJ whole genome shotgun (WGS) entry which is preliminary data.</text>
</comment>
<evidence type="ECO:0000313" key="2">
    <source>
        <dbReference type="Proteomes" id="UP001357485"/>
    </source>
</evidence>
<keyword evidence="2" id="KW-1185">Reference proteome</keyword>
<protein>
    <submittedName>
        <fullName evidence="1">Uncharacterized protein</fullName>
    </submittedName>
</protein>
<proteinExistence type="predicted"/>
<reference evidence="1 2" key="1">
    <citation type="submission" date="2023-08" db="EMBL/GenBank/DDBJ databases">
        <title>Black Yeasts Isolated from many extreme environments.</title>
        <authorList>
            <person name="Coleine C."/>
            <person name="Stajich J.E."/>
            <person name="Selbmann L."/>
        </authorList>
    </citation>
    <scope>NUCLEOTIDE SEQUENCE [LARGE SCALE GENOMIC DNA]</scope>
    <source>
        <strain evidence="1 2">CCFEE 536</strain>
    </source>
</reference>
<dbReference type="Proteomes" id="UP001357485">
    <property type="component" value="Unassembled WGS sequence"/>
</dbReference>
<feature type="non-terminal residue" evidence="1">
    <location>
        <position position="256"/>
    </location>
</feature>
<gene>
    <name evidence="1" type="ORF">LTR16_008252</name>
</gene>
<dbReference type="EMBL" id="JAVRRA010001922">
    <property type="protein sequence ID" value="KAK5278810.1"/>
    <property type="molecule type" value="Genomic_DNA"/>
</dbReference>
<sequence>MESMIDEDDSDNSDDDDVEMLTPEELQDHFARMSMRHGDTSMSTTIDLTTSPEPQVQAHNGTIELPLVEEDSWIVYGASIRPGNTVELQSGYTDKGGHHSGDFLRISHIIRNVQNDQVTLRGTRLRRTMFFNGMLERKLNEVAMVIHSNADDARPALQQGLEEVSLEEVVAVRELILTNHKFPSLSFRDEVFWNVKPLRATNLLDMDYKTQAPLVCRWVVNYVYEDPTTRKKGLLGHTTIRTLQEAECDGNLSIPH</sequence>
<evidence type="ECO:0000313" key="1">
    <source>
        <dbReference type="EMBL" id="KAK5278810.1"/>
    </source>
</evidence>